<feature type="transmembrane region" description="Helical" evidence="1">
    <location>
        <begin position="119"/>
        <end position="140"/>
    </location>
</feature>
<gene>
    <name evidence="2" type="ORF">GGQ54_003164</name>
</gene>
<keyword evidence="1" id="KW-1133">Transmembrane helix</keyword>
<keyword evidence="3" id="KW-1185">Reference proteome</keyword>
<proteinExistence type="predicted"/>
<name>A0A7Z0IMC6_9ACTN</name>
<feature type="transmembrane region" description="Helical" evidence="1">
    <location>
        <begin position="65"/>
        <end position="88"/>
    </location>
</feature>
<keyword evidence="1" id="KW-0472">Membrane</keyword>
<evidence type="ECO:0000313" key="3">
    <source>
        <dbReference type="Proteomes" id="UP000527616"/>
    </source>
</evidence>
<protein>
    <submittedName>
        <fullName evidence="2">Uncharacterized protein</fullName>
    </submittedName>
</protein>
<feature type="transmembrane region" description="Helical" evidence="1">
    <location>
        <begin position="236"/>
        <end position="257"/>
    </location>
</feature>
<sequence>MIATTEARRSAGVASRSAVLINELAKLRHLRIGMLAAVLVVAQAGVVMLTTVSSAEFTDPATRDWTVVLAGLSRSAPLLCPLLIAVIASRLIDIEHRGNGWLMNQTSGTAPGALCRAKLIIGASILTCVAIATNLAILGLGRLAGIRTAVPAGLWAGYAACALLINIVVLAGHLLLAAKIGNQLVTLGIGLVGTVIGVFATGLPVWFAHATPWGYYSLAEAARYQDGHLIIRTPDYLGVLVMFVVAAALFGLLTNAFDRREG</sequence>
<reference evidence="2 3" key="1">
    <citation type="submission" date="2020-07" db="EMBL/GenBank/DDBJ databases">
        <title>Sequencing the genomes of 1000 actinobacteria strains.</title>
        <authorList>
            <person name="Klenk H.-P."/>
        </authorList>
    </citation>
    <scope>NUCLEOTIDE SEQUENCE [LARGE SCALE GENOMIC DNA]</scope>
    <source>
        <strain evidence="2 3">DSM 103164</strain>
    </source>
</reference>
<dbReference type="RefSeq" id="WP_179446242.1">
    <property type="nucleotide sequence ID" value="NZ_JACBZS010000001.1"/>
</dbReference>
<feature type="transmembrane region" description="Helical" evidence="1">
    <location>
        <begin position="184"/>
        <end position="207"/>
    </location>
</feature>
<organism evidence="2 3">
    <name type="scientific">Naumannella cuiyingiana</name>
    <dbReference type="NCBI Taxonomy" id="1347891"/>
    <lineage>
        <taxon>Bacteria</taxon>
        <taxon>Bacillati</taxon>
        <taxon>Actinomycetota</taxon>
        <taxon>Actinomycetes</taxon>
        <taxon>Propionibacteriales</taxon>
        <taxon>Propionibacteriaceae</taxon>
        <taxon>Naumannella</taxon>
    </lineage>
</organism>
<comment type="caution">
    <text evidence="2">The sequence shown here is derived from an EMBL/GenBank/DDBJ whole genome shotgun (WGS) entry which is preliminary data.</text>
</comment>
<evidence type="ECO:0000313" key="2">
    <source>
        <dbReference type="EMBL" id="NYI72604.1"/>
    </source>
</evidence>
<keyword evidence="1" id="KW-0812">Transmembrane</keyword>
<feature type="transmembrane region" description="Helical" evidence="1">
    <location>
        <begin position="152"/>
        <end position="177"/>
    </location>
</feature>
<dbReference type="Proteomes" id="UP000527616">
    <property type="component" value="Unassembled WGS sequence"/>
</dbReference>
<dbReference type="EMBL" id="JACBZS010000001">
    <property type="protein sequence ID" value="NYI72604.1"/>
    <property type="molecule type" value="Genomic_DNA"/>
</dbReference>
<dbReference type="Pfam" id="PF12730">
    <property type="entry name" value="ABC2_membrane_4"/>
    <property type="match status" value="1"/>
</dbReference>
<feature type="transmembrane region" description="Helical" evidence="1">
    <location>
        <begin position="32"/>
        <end position="53"/>
    </location>
</feature>
<accession>A0A7Z0IMC6</accession>
<evidence type="ECO:0000256" key="1">
    <source>
        <dbReference type="SAM" id="Phobius"/>
    </source>
</evidence>
<dbReference type="AlphaFoldDB" id="A0A7Z0IMC6"/>